<dbReference type="PROSITE" id="PS51314">
    <property type="entry name" value="VPS37_C"/>
    <property type="match status" value="1"/>
</dbReference>
<keyword evidence="11" id="KW-1185">Reference proteome</keyword>
<organism evidence="10 11">
    <name type="scientific">Cimex lectularius</name>
    <name type="common">Bed bug</name>
    <name type="synonym">Acanthia lectularia</name>
    <dbReference type="NCBI Taxonomy" id="79782"/>
    <lineage>
        <taxon>Eukaryota</taxon>
        <taxon>Metazoa</taxon>
        <taxon>Ecdysozoa</taxon>
        <taxon>Arthropoda</taxon>
        <taxon>Hexapoda</taxon>
        <taxon>Insecta</taxon>
        <taxon>Pterygota</taxon>
        <taxon>Neoptera</taxon>
        <taxon>Paraneoptera</taxon>
        <taxon>Hemiptera</taxon>
        <taxon>Heteroptera</taxon>
        <taxon>Panheteroptera</taxon>
        <taxon>Cimicomorpha</taxon>
        <taxon>Cimicidae</taxon>
        <taxon>Cimex</taxon>
    </lineage>
</organism>
<dbReference type="OMA" id="KITHMAR"/>
<comment type="subcellular location">
    <subcellularLocation>
        <location evidence="1">Late endosome membrane</location>
        <topology evidence="1">Peripheral membrane protein</topology>
    </subcellularLocation>
</comment>
<comment type="similarity">
    <text evidence="2">Belongs to the VPS37 family.</text>
</comment>
<dbReference type="GeneID" id="106668583"/>
<dbReference type="Pfam" id="PF07200">
    <property type="entry name" value="Mod_r"/>
    <property type="match status" value="1"/>
</dbReference>
<keyword evidence="8" id="KW-0175">Coiled coil</keyword>
<feature type="domain" description="VPS37 C-terminal" evidence="9">
    <location>
        <begin position="93"/>
        <end position="182"/>
    </location>
</feature>
<comment type="function">
    <text evidence="6">Component of the ESCRT-I complex, a regulator of vesicular trafficking process. Required for the sorting of endocytic ubiquitinated cargos into multivesicular bodies. May be involved in cell growth and differentiation.</text>
</comment>
<evidence type="ECO:0000256" key="1">
    <source>
        <dbReference type="ARBA" id="ARBA00004633"/>
    </source>
</evidence>
<evidence type="ECO:0000313" key="10">
    <source>
        <dbReference type="EnsemblMetazoa" id="XP_014252965.1"/>
    </source>
</evidence>
<accession>A0A8I6RZF4</accession>
<proteinExistence type="inferred from homology"/>
<name>A0A8I6RZF4_CIMLE</name>
<dbReference type="GO" id="GO:0031902">
    <property type="term" value="C:late endosome membrane"/>
    <property type="evidence" value="ECO:0007669"/>
    <property type="project" value="UniProtKB-SubCell"/>
</dbReference>
<keyword evidence="5 7" id="KW-0653">Protein transport</keyword>
<protein>
    <recommendedName>
        <fullName evidence="9">VPS37 C-terminal domain-containing protein</fullName>
    </recommendedName>
</protein>
<feature type="coiled-coil region" evidence="8">
    <location>
        <begin position="75"/>
        <end position="136"/>
    </location>
</feature>
<dbReference type="InterPro" id="IPR037202">
    <property type="entry name" value="ESCRT_assembly_dom"/>
</dbReference>
<evidence type="ECO:0000256" key="8">
    <source>
        <dbReference type="SAM" id="Coils"/>
    </source>
</evidence>
<dbReference type="GO" id="GO:0006623">
    <property type="term" value="P:protein targeting to vacuole"/>
    <property type="evidence" value="ECO:0007669"/>
    <property type="project" value="TreeGrafter"/>
</dbReference>
<evidence type="ECO:0000256" key="4">
    <source>
        <dbReference type="ARBA" id="ARBA00022753"/>
    </source>
</evidence>
<evidence type="ECO:0000256" key="7">
    <source>
        <dbReference type="PROSITE-ProRule" id="PRU00646"/>
    </source>
</evidence>
<reference evidence="10" key="1">
    <citation type="submission" date="2022-01" db="UniProtKB">
        <authorList>
            <consortium name="EnsemblMetazoa"/>
        </authorList>
    </citation>
    <scope>IDENTIFICATION</scope>
</reference>
<dbReference type="Gene3D" id="1.10.287.660">
    <property type="entry name" value="Helix hairpin bin"/>
    <property type="match status" value="1"/>
</dbReference>
<dbReference type="KEGG" id="clec:106668583"/>
<dbReference type="InterPro" id="IPR029012">
    <property type="entry name" value="Helix_hairpin_bin_sf"/>
</dbReference>
<dbReference type="PANTHER" id="PTHR13678">
    <property type="entry name" value="VACUOLAR PROTEIN SORTING-ASSOCIATED PROTEIN 37"/>
    <property type="match status" value="1"/>
</dbReference>
<keyword evidence="4" id="KW-0967">Endosome</keyword>
<dbReference type="Proteomes" id="UP000494040">
    <property type="component" value="Unassembled WGS sequence"/>
</dbReference>
<dbReference type="OrthoDB" id="10004364at2759"/>
<evidence type="ECO:0000259" key="9">
    <source>
        <dbReference type="PROSITE" id="PS51314"/>
    </source>
</evidence>
<sequence length="203" mass="23577">MYSMRNAGNINYETTLGLFSQLNTEELKEFLNNDSKLEDLIKDDKQYKDIEKEKEIIMVSNRSLAEFNLSKEPFMVSLKAQLQELNENCEVLYKSVENKYNEILNKQGTNQLDAKLSLLQTAAAEIEEESEKLSESFLNGDMELDDFLEQFISRRKIMHLHKVKSDKMAEIINQQNQIMNSTNNPISYSMPQNSYNGGIRYGY</sequence>
<dbReference type="AlphaFoldDB" id="A0A8I6RZF4"/>
<evidence type="ECO:0000313" key="11">
    <source>
        <dbReference type="Proteomes" id="UP000494040"/>
    </source>
</evidence>
<dbReference type="SUPFAM" id="SSF140111">
    <property type="entry name" value="Endosomal sorting complex assembly domain"/>
    <property type="match status" value="1"/>
</dbReference>
<dbReference type="GO" id="GO:0000813">
    <property type="term" value="C:ESCRT I complex"/>
    <property type="evidence" value="ECO:0007669"/>
    <property type="project" value="TreeGrafter"/>
</dbReference>
<evidence type="ECO:0000256" key="5">
    <source>
        <dbReference type="ARBA" id="ARBA00022927"/>
    </source>
</evidence>
<dbReference type="RefSeq" id="XP_014252965.1">
    <property type="nucleotide sequence ID" value="XM_014397479.1"/>
</dbReference>
<dbReference type="CTD" id="79720"/>
<dbReference type="PANTHER" id="PTHR13678:SF27">
    <property type="entry name" value="LD45836P"/>
    <property type="match status" value="1"/>
</dbReference>
<dbReference type="GO" id="GO:0006612">
    <property type="term" value="P:protein targeting to membrane"/>
    <property type="evidence" value="ECO:0007669"/>
    <property type="project" value="TreeGrafter"/>
</dbReference>
<keyword evidence="3 7" id="KW-0813">Transport</keyword>
<evidence type="ECO:0000256" key="3">
    <source>
        <dbReference type="ARBA" id="ARBA00022448"/>
    </source>
</evidence>
<evidence type="ECO:0000256" key="2">
    <source>
        <dbReference type="ARBA" id="ARBA00007617"/>
    </source>
</evidence>
<evidence type="ECO:0000256" key="6">
    <source>
        <dbReference type="ARBA" id="ARBA00025010"/>
    </source>
</evidence>
<dbReference type="InterPro" id="IPR009851">
    <property type="entry name" value="Mod_r"/>
</dbReference>
<dbReference type="EnsemblMetazoa" id="XM_014397479.1">
    <property type="protein sequence ID" value="XP_014252965.1"/>
    <property type="gene ID" value="LOC106668583"/>
</dbReference>
<dbReference type="GO" id="GO:0043162">
    <property type="term" value="P:ubiquitin-dependent protein catabolic process via the multivesicular body sorting pathway"/>
    <property type="evidence" value="ECO:0007669"/>
    <property type="project" value="TreeGrafter"/>
</dbReference>